<proteinExistence type="predicted"/>
<dbReference type="InterPro" id="IPR010047">
    <property type="entry name" value="CODH"/>
</dbReference>
<dbReference type="GO" id="GO:0016151">
    <property type="term" value="F:nickel cation binding"/>
    <property type="evidence" value="ECO:0007669"/>
    <property type="project" value="InterPro"/>
</dbReference>
<keyword evidence="6 9" id="KW-0408">Iron</keyword>
<dbReference type="Gene3D" id="3.40.50.2030">
    <property type="match status" value="2"/>
</dbReference>
<dbReference type="EC" id="1.2.7.4" evidence="9"/>
<dbReference type="GO" id="GO:0043885">
    <property type="term" value="F:anaerobic carbon-monoxide dehydrogenase activity"/>
    <property type="evidence" value="ECO:0007669"/>
    <property type="project" value="UniProtKB-UniRule"/>
</dbReference>
<evidence type="ECO:0000313" key="11">
    <source>
        <dbReference type="EMBL" id="EDP12467.1"/>
    </source>
</evidence>
<dbReference type="EMBL" id="ABCC02000076">
    <property type="protein sequence ID" value="EDP12467.1"/>
    <property type="molecule type" value="Genomic_DNA"/>
</dbReference>
<reference evidence="11 12" key="1">
    <citation type="submission" date="2007-08" db="EMBL/GenBank/DDBJ databases">
        <authorList>
            <person name="Fulton L."/>
            <person name="Clifton S."/>
            <person name="Fulton B."/>
            <person name="Xu J."/>
            <person name="Minx P."/>
            <person name="Pepin K.H."/>
            <person name="Johnson M."/>
            <person name="Thiruvilangam P."/>
            <person name="Bhonagiri V."/>
            <person name="Nash W.E."/>
            <person name="Mardis E.R."/>
            <person name="Wilson R.K."/>
        </authorList>
    </citation>
    <scope>NUCLEOTIDE SEQUENCE [LARGE SCALE GENOMIC DNA]</scope>
    <source>
        <strain evidence="12">ATCC BAA-613 / DSM 15670 / CCUG 46953 / JCM 12243 / WAL 16351</strain>
    </source>
</reference>
<evidence type="ECO:0000256" key="5">
    <source>
        <dbReference type="ARBA" id="ARBA00023002"/>
    </source>
</evidence>
<dbReference type="AlphaFoldDB" id="A8S5I7"/>
<comment type="catalytic activity">
    <reaction evidence="8 9">
        <text>CO + 2 oxidized [2Fe-2S]-[ferredoxin] + H2O = 2 reduced [2Fe-2S]-[ferredoxin] + CO2 + 2 H(+)</text>
        <dbReference type="Rhea" id="RHEA:21040"/>
        <dbReference type="Rhea" id="RHEA-COMP:10000"/>
        <dbReference type="Rhea" id="RHEA-COMP:10001"/>
        <dbReference type="ChEBI" id="CHEBI:15377"/>
        <dbReference type="ChEBI" id="CHEBI:15378"/>
        <dbReference type="ChEBI" id="CHEBI:16526"/>
        <dbReference type="ChEBI" id="CHEBI:17245"/>
        <dbReference type="ChEBI" id="CHEBI:33737"/>
        <dbReference type="ChEBI" id="CHEBI:33738"/>
        <dbReference type="EC" id="1.2.7.4"/>
    </reaction>
</comment>
<dbReference type="GO" id="GO:0050418">
    <property type="term" value="F:hydroxylamine reductase activity"/>
    <property type="evidence" value="ECO:0007669"/>
    <property type="project" value="TreeGrafter"/>
</dbReference>
<feature type="binding site" evidence="10">
    <location>
        <position position="73"/>
    </location>
    <ligand>
        <name>[4Fe-4S] cluster</name>
        <dbReference type="ChEBI" id="CHEBI:49883"/>
        <label>2</label>
    </ligand>
</feature>
<dbReference type="PaxDb" id="411902-CLOBOL_07221"/>
<feature type="binding site" evidence="10">
    <location>
        <position position="297"/>
    </location>
    <ligand>
        <name>[Ni-4Fe-4S] cluster</name>
        <dbReference type="ChEBI" id="CHEBI:47739"/>
    </ligand>
</feature>
<feature type="binding site" evidence="10">
    <location>
        <position position="453"/>
    </location>
    <ligand>
        <name>[Ni-4Fe-4S] cluster</name>
        <dbReference type="ChEBI" id="CHEBI:47739"/>
    </ligand>
</feature>
<organism evidence="11 12">
    <name type="scientific">Enterocloster bolteae (strain ATCC BAA-613 / DSM 15670 / CCUG 46953 / JCM 12243 / WAL 16351)</name>
    <name type="common">Clostridium bolteae</name>
    <dbReference type="NCBI Taxonomy" id="411902"/>
    <lineage>
        <taxon>Bacteria</taxon>
        <taxon>Bacillati</taxon>
        <taxon>Bacillota</taxon>
        <taxon>Clostridia</taxon>
        <taxon>Lachnospirales</taxon>
        <taxon>Lachnospiraceae</taxon>
        <taxon>Enterocloster</taxon>
    </lineage>
</organism>
<comment type="caution">
    <text evidence="11">The sequence shown here is derived from an EMBL/GenBank/DDBJ whole genome shotgun (WGS) entry which is preliminary data.</text>
</comment>
<evidence type="ECO:0000256" key="6">
    <source>
        <dbReference type="ARBA" id="ARBA00023004"/>
    </source>
</evidence>
<evidence type="ECO:0000256" key="3">
    <source>
        <dbReference type="ARBA" id="ARBA00022596"/>
    </source>
</evidence>
<evidence type="ECO:0000256" key="7">
    <source>
        <dbReference type="ARBA" id="ARBA00023014"/>
    </source>
</evidence>
<feature type="binding site" evidence="10">
    <location>
        <position position="54"/>
    </location>
    <ligand>
        <name>[4Fe-4S] cluster</name>
        <dbReference type="ChEBI" id="CHEBI:49883"/>
        <label>2</label>
    </ligand>
</feature>
<name>A8S5I7_ENTBW</name>
<protein>
    <recommendedName>
        <fullName evidence="9">Carbon monoxide dehydrogenase</fullName>
        <ecNumber evidence="9">1.2.7.4</ecNumber>
    </recommendedName>
</protein>
<feature type="binding site" evidence="10">
    <location>
        <position position="62"/>
    </location>
    <ligand>
        <name>[4Fe-4S] cluster</name>
        <dbReference type="ChEBI" id="CHEBI:49883"/>
        <label>2</label>
    </ligand>
</feature>
<dbReference type="PIRSF" id="PIRSF005023">
    <property type="entry name" value="CODH"/>
    <property type="match status" value="1"/>
</dbReference>
<dbReference type="PANTHER" id="PTHR30109">
    <property type="entry name" value="HYDROXYLAMINE REDUCTASE"/>
    <property type="match status" value="1"/>
</dbReference>
<dbReference type="Gene3D" id="1.20.1270.30">
    <property type="match status" value="1"/>
</dbReference>
<feature type="binding site" evidence="10">
    <location>
        <position position="261"/>
    </location>
    <ligand>
        <name>[Ni-4Fe-4S] cluster</name>
        <dbReference type="ChEBI" id="CHEBI:47739"/>
    </ligand>
</feature>
<dbReference type="NCBIfam" id="TIGR01702">
    <property type="entry name" value="CO_DH_cata"/>
    <property type="match status" value="1"/>
</dbReference>
<evidence type="ECO:0000256" key="9">
    <source>
        <dbReference type="PIRNR" id="PIRNR005023"/>
    </source>
</evidence>
<feature type="binding site" evidence="10">
    <location>
        <position position="57"/>
    </location>
    <ligand>
        <name>[4Fe-4S] cluster</name>
        <dbReference type="ChEBI" id="CHEBI:49883"/>
        <label>2</label>
    </ligand>
</feature>
<dbReference type="InterPro" id="IPR011254">
    <property type="entry name" value="Prismane-like_sf"/>
</dbReference>
<feature type="binding site" evidence="10">
    <location>
        <position position="484"/>
    </location>
    <ligand>
        <name>[Ni-4Fe-4S] cluster</name>
        <dbReference type="ChEBI" id="CHEBI:47739"/>
    </ligand>
</feature>
<evidence type="ECO:0000256" key="10">
    <source>
        <dbReference type="PIRSR" id="PIRSR005023-1"/>
    </source>
</evidence>
<dbReference type="GO" id="GO:0004601">
    <property type="term" value="F:peroxidase activity"/>
    <property type="evidence" value="ECO:0007669"/>
    <property type="project" value="TreeGrafter"/>
</dbReference>
<evidence type="ECO:0000313" key="12">
    <source>
        <dbReference type="Proteomes" id="UP000005396"/>
    </source>
</evidence>
<keyword evidence="3 10" id="KW-0533">Nickel</keyword>
<feature type="binding site" evidence="10">
    <location>
        <position position="45"/>
    </location>
    <ligand>
        <name>[4Fe-4S] cluster</name>
        <dbReference type="ChEBI" id="CHEBI:49883"/>
        <label>1</label>
        <note>ligand shared between dimeric partners</note>
    </ligand>
</feature>
<dbReference type="HOGENOM" id="CLU_030631_0_0_9"/>
<comment type="cofactor">
    <cofactor evidence="1">
        <name>[4Fe-4S] cluster</name>
        <dbReference type="ChEBI" id="CHEBI:49883"/>
    </cofactor>
</comment>
<sequence length="635" mass="67737">MDTSIKEGHMDKTMCISADKRLQEFLESVPEDHSHRRMVQQEVKCGFGLDGVCCRLCSNGPCRISKARPKGVCGADRDTIAARNFLRSVAAGSGCYIHVMEQAAKELKSAALAGRKLKGVDALHRLCDELGIGEADDSQMALRLSEAVLEDLRRPYEEPMHLTEKLAYAKRTGVWKNAGLLPGGAKDEIFNAIVKTSTNLNSDPMDMLTQCLRLGISTGIYGLVLVNRLNDILMGEPELGFDPVGMRVIDPECINIMVTGHQHSMFGSLTGMMEHPEIKEMADRAGARGIRIVGCTCVGQDFQARSRCYEKVFCGHAGNNYSSEAVLLTGCIDLVVSEFNCSLPGIEPICEELSIPMLCLDDVAKKKGARHLPYHPEDREDVSVNVIAAAIASYVRRSRAGKRQNPMQDHGCNEAVTGVTERTLKGALGGSFAPLIDLIAAGSIKGVAAVVGCSNLRAKGHDVFTVELVKKLIARDILVVSAGCTCGGLENCGLMSRDAAGLAGPGLSQVCRSLGIPPVLNFGPCLAIGRIEAVAGELAGALGVDLPKLPVVVSAPQWLEEQALADGAFALALGFHLHLGLAPFVMGSPVILDVLCNQMEGITGGKLMVETEIDAAAEKIAAVISDKRRGLGLNE</sequence>
<feature type="binding site" evidence="10">
    <location>
        <position position="53"/>
    </location>
    <ligand>
        <name>[4Fe-4S] cluster</name>
        <dbReference type="ChEBI" id="CHEBI:49883"/>
        <label>1</label>
        <note>ligand shared between dimeric partners</note>
    </ligand>
</feature>
<dbReference type="InterPro" id="IPR016099">
    <property type="entry name" value="Prismane-like_a/b-sand"/>
</dbReference>
<dbReference type="InterPro" id="IPR004137">
    <property type="entry name" value="HCP/CODH"/>
</dbReference>
<dbReference type="GO" id="GO:0051539">
    <property type="term" value="F:4 iron, 4 sulfur cluster binding"/>
    <property type="evidence" value="ECO:0007669"/>
    <property type="project" value="UniProtKB-UniRule"/>
</dbReference>
<evidence type="ECO:0000256" key="2">
    <source>
        <dbReference type="ARBA" id="ARBA00022485"/>
    </source>
</evidence>
<dbReference type="GO" id="GO:0006091">
    <property type="term" value="P:generation of precursor metabolites and energy"/>
    <property type="evidence" value="ECO:0007669"/>
    <property type="project" value="InterPro"/>
</dbReference>
<reference evidence="11 12" key="2">
    <citation type="submission" date="2007-09" db="EMBL/GenBank/DDBJ databases">
        <title>Draft genome sequence of Clostridium bolteae (ATCC BAA-613).</title>
        <authorList>
            <person name="Sudarsanam P."/>
            <person name="Ley R."/>
            <person name="Guruge J."/>
            <person name="Turnbaugh P.J."/>
            <person name="Mahowald M."/>
            <person name="Liep D."/>
            <person name="Gordon J."/>
        </authorList>
    </citation>
    <scope>NUCLEOTIDE SEQUENCE [LARGE SCALE GENOMIC DNA]</scope>
    <source>
        <strain evidence="12">ATCC BAA-613 / DSM 15670 / CCUG 46953 / JCM 12243 / WAL 16351</strain>
    </source>
</reference>
<dbReference type="eggNOG" id="COG1151">
    <property type="taxonomic scope" value="Bacteria"/>
</dbReference>
<evidence type="ECO:0000256" key="1">
    <source>
        <dbReference type="ARBA" id="ARBA00001966"/>
    </source>
</evidence>
<dbReference type="Pfam" id="PF03063">
    <property type="entry name" value="Prismane"/>
    <property type="match status" value="1"/>
</dbReference>
<keyword evidence="4 9" id="KW-0479">Metal-binding</keyword>
<feature type="binding site" evidence="10">
    <location>
        <position position="525"/>
    </location>
    <ligand>
        <name>[Ni-4Fe-4S] cluster</name>
        <dbReference type="ChEBI" id="CHEBI:47739"/>
    </ligand>
</feature>
<dbReference type="Proteomes" id="UP000005396">
    <property type="component" value="Unassembled WGS sequence"/>
</dbReference>
<dbReference type="GO" id="GO:0042542">
    <property type="term" value="P:response to hydrogen peroxide"/>
    <property type="evidence" value="ECO:0007669"/>
    <property type="project" value="TreeGrafter"/>
</dbReference>
<feature type="binding site" evidence="10">
    <location>
        <position position="341"/>
    </location>
    <ligand>
        <name>[Ni-4Fe-4S] cluster</name>
        <dbReference type="ChEBI" id="CHEBI:47739"/>
    </ligand>
</feature>
<evidence type="ECO:0000256" key="4">
    <source>
        <dbReference type="ARBA" id="ARBA00022723"/>
    </source>
</evidence>
<keyword evidence="7 9" id="KW-0411">Iron-sulfur</keyword>
<gene>
    <name evidence="11" type="ORF">CLOBOL_07221</name>
</gene>
<dbReference type="SUPFAM" id="SSF56821">
    <property type="entry name" value="Prismane protein-like"/>
    <property type="match status" value="1"/>
</dbReference>
<accession>A8S5I7</accession>
<keyword evidence="2 9" id="KW-0004">4Fe-4S</keyword>
<keyword evidence="5 9" id="KW-0560">Oxidoreductase</keyword>
<evidence type="ECO:0000256" key="8">
    <source>
        <dbReference type="ARBA" id="ARBA00048733"/>
    </source>
</evidence>
<dbReference type="InterPro" id="IPR016101">
    <property type="entry name" value="CO_DH_a-bundle"/>
</dbReference>
<dbReference type="PANTHER" id="PTHR30109:SF4">
    <property type="entry name" value="CARBON MONOXIDE DEHYDROGENASE"/>
    <property type="match status" value="1"/>
</dbReference>